<feature type="transmembrane region" description="Helical" evidence="3">
    <location>
        <begin position="55"/>
        <end position="72"/>
    </location>
</feature>
<evidence type="ECO:0000256" key="3">
    <source>
        <dbReference type="SAM" id="Phobius"/>
    </source>
</evidence>
<dbReference type="InterPro" id="IPR001932">
    <property type="entry name" value="PPM-type_phosphatase-like_dom"/>
</dbReference>
<feature type="domain" description="PPM-type phosphatase" evidence="4">
    <location>
        <begin position="131"/>
        <end position="351"/>
    </location>
</feature>
<dbReference type="Gene3D" id="3.60.40.10">
    <property type="entry name" value="PPM-type phosphatase domain"/>
    <property type="match status" value="1"/>
</dbReference>
<keyword evidence="3" id="KW-0472">Membrane</keyword>
<accession>A0A5S4GFR2</accession>
<dbReference type="InterPro" id="IPR036457">
    <property type="entry name" value="PPM-type-like_dom_sf"/>
</dbReference>
<keyword evidence="6" id="KW-1185">Reference proteome</keyword>
<dbReference type="Proteomes" id="UP000306628">
    <property type="component" value="Unassembled WGS sequence"/>
</dbReference>
<dbReference type="SMART" id="SM00331">
    <property type="entry name" value="PP2C_SIG"/>
    <property type="match status" value="1"/>
</dbReference>
<evidence type="ECO:0000259" key="4">
    <source>
        <dbReference type="SMART" id="SM00331"/>
    </source>
</evidence>
<feature type="region of interest" description="Disordered" evidence="2">
    <location>
        <begin position="359"/>
        <end position="380"/>
    </location>
</feature>
<dbReference type="Pfam" id="PF07228">
    <property type="entry name" value="SpoIIE"/>
    <property type="match status" value="1"/>
</dbReference>
<organism evidence="5 6">
    <name type="scientific">Nonomuraea zeae</name>
    <dbReference type="NCBI Taxonomy" id="1642303"/>
    <lineage>
        <taxon>Bacteria</taxon>
        <taxon>Bacillati</taxon>
        <taxon>Actinomycetota</taxon>
        <taxon>Actinomycetes</taxon>
        <taxon>Streptosporangiales</taxon>
        <taxon>Streptosporangiaceae</taxon>
        <taxon>Nonomuraea</taxon>
    </lineage>
</organism>
<dbReference type="PANTHER" id="PTHR43156:SF2">
    <property type="entry name" value="STAGE II SPORULATION PROTEIN E"/>
    <property type="match status" value="1"/>
</dbReference>
<dbReference type="EMBL" id="VCKX01000078">
    <property type="protein sequence ID" value="TMR31813.1"/>
    <property type="molecule type" value="Genomic_DNA"/>
</dbReference>
<feature type="transmembrane region" description="Helical" evidence="3">
    <location>
        <begin position="32"/>
        <end position="50"/>
    </location>
</feature>
<feature type="transmembrane region" description="Helical" evidence="3">
    <location>
        <begin position="78"/>
        <end position="100"/>
    </location>
</feature>
<dbReference type="OrthoDB" id="311904at2"/>
<comment type="caution">
    <text evidence="5">The sequence shown here is derived from an EMBL/GenBank/DDBJ whole genome shotgun (WGS) entry which is preliminary data.</text>
</comment>
<evidence type="ECO:0000313" key="5">
    <source>
        <dbReference type="EMBL" id="TMR31813.1"/>
    </source>
</evidence>
<dbReference type="FunFam" id="3.60.40.10:FF:000058">
    <property type="entry name" value="Stage II sporulation protein E"/>
    <property type="match status" value="1"/>
</dbReference>
<gene>
    <name evidence="5" type="ORF">ETD85_24745</name>
</gene>
<dbReference type="GO" id="GO:0016791">
    <property type="term" value="F:phosphatase activity"/>
    <property type="evidence" value="ECO:0007669"/>
    <property type="project" value="TreeGrafter"/>
</dbReference>
<evidence type="ECO:0000313" key="6">
    <source>
        <dbReference type="Proteomes" id="UP000306628"/>
    </source>
</evidence>
<name>A0A5S4GFR2_9ACTN</name>
<keyword evidence="3" id="KW-1133">Transmembrane helix</keyword>
<sequence>MPHIDAPLFVVGLVLVTAVVVALDVITGTAVRLFPLLIFLPAIVSGLGTVRQTAVASVWVFVVVIVTTAYLGGRTSDLLLAGGFTAMFGVLSVFGCRYRVRREEEVHRLRSAAAALQRQIVRPLPLRTPNLAVDGLYQPVEEDTMVGGDMYEVSVSPNGTRVLIADVQGKGIPAIGTALAVLGAFREAAYREETLLGVVNALENAVVRQNTFATRNGEPERLVTALVLDIRQELMVEAVDCGHIAPYVIHDGEVVQVNLGEPGVPLGVASLSVSPRRRERFVFPAGAKMLLCTDGVTEARDPDGDFYPLEDRLRTWARVPPARLAKALCADLRAFTRTAPRDDIAVLTLRRTEQGPGLTIEEAVEGGSGERLGDPAAATP</sequence>
<dbReference type="InterPro" id="IPR052016">
    <property type="entry name" value="Bact_Sigma-Reg"/>
</dbReference>
<keyword evidence="3" id="KW-0812">Transmembrane</keyword>
<reference evidence="5 6" key="1">
    <citation type="submission" date="2019-05" db="EMBL/GenBank/DDBJ databases">
        <title>Draft genome sequence of Nonomuraea zeae DSM 100528.</title>
        <authorList>
            <person name="Saricaoglu S."/>
            <person name="Isik K."/>
        </authorList>
    </citation>
    <scope>NUCLEOTIDE SEQUENCE [LARGE SCALE GENOMIC DNA]</scope>
    <source>
        <strain evidence="5 6">DSM 100528</strain>
    </source>
</reference>
<dbReference type="SUPFAM" id="SSF81606">
    <property type="entry name" value="PP2C-like"/>
    <property type="match status" value="1"/>
</dbReference>
<dbReference type="PANTHER" id="PTHR43156">
    <property type="entry name" value="STAGE II SPORULATION PROTEIN E-RELATED"/>
    <property type="match status" value="1"/>
</dbReference>
<dbReference type="AlphaFoldDB" id="A0A5S4GFR2"/>
<evidence type="ECO:0000256" key="2">
    <source>
        <dbReference type="SAM" id="MobiDB-lite"/>
    </source>
</evidence>
<protein>
    <submittedName>
        <fullName evidence="5">Serine/threonine-protein phosphatase</fullName>
    </submittedName>
</protein>
<keyword evidence="1" id="KW-0378">Hydrolase</keyword>
<proteinExistence type="predicted"/>
<evidence type="ECO:0000256" key="1">
    <source>
        <dbReference type="ARBA" id="ARBA00022801"/>
    </source>
</evidence>